<dbReference type="GO" id="GO:0005634">
    <property type="term" value="C:nucleus"/>
    <property type="evidence" value="ECO:0007669"/>
    <property type="project" value="UniProtKB-SubCell"/>
</dbReference>
<dbReference type="CDD" id="cd01174">
    <property type="entry name" value="ribokinase"/>
    <property type="match status" value="1"/>
</dbReference>
<proteinExistence type="inferred from homology"/>
<feature type="binding site" evidence="12">
    <location>
        <begin position="271"/>
        <end position="272"/>
    </location>
    <ligand>
        <name>ATP</name>
        <dbReference type="ChEBI" id="CHEBI:30616"/>
    </ligand>
</feature>
<comment type="cofactor">
    <cofactor evidence="12">
        <name>Mg(2+)</name>
        <dbReference type="ChEBI" id="CHEBI:18420"/>
    </cofactor>
    <text evidence="12">Requires a divalent cation, most likely magnesium in vivo, as an electrophilic catalyst to aid phosphoryl group transfer. It is the chelate of the metal and the nucleotide that is the actual substrate.</text>
</comment>
<evidence type="ECO:0000256" key="6">
    <source>
        <dbReference type="ARBA" id="ARBA00022741"/>
    </source>
</evidence>
<keyword evidence="10 12" id="KW-0630">Potassium</keyword>
<evidence type="ECO:0000256" key="1">
    <source>
        <dbReference type="ARBA" id="ARBA00005380"/>
    </source>
</evidence>
<comment type="catalytic activity">
    <reaction evidence="12">
        <text>D-ribose + ATP = D-ribose 5-phosphate + ADP + H(+)</text>
        <dbReference type="Rhea" id="RHEA:13697"/>
        <dbReference type="ChEBI" id="CHEBI:15378"/>
        <dbReference type="ChEBI" id="CHEBI:30616"/>
        <dbReference type="ChEBI" id="CHEBI:47013"/>
        <dbReference type="ChEBI" id="CHEBI:78346"/>
        <dbReference type="ChEBI" id="CHEBI:456216"/>
        <dbReference type="EC" id="2.7.1.15"/>
    </reaction>
</comment>
<comment type="similarity">
    <text evidence="1">Belongs to the carbohydrate kinase pfkB family.</text>
</comment>
<organism evidence="14 15">
    <name type="scientific">Aureobasidium pullulans EXF-150</name>
    <dbReference type="NCBI Taxonomy" id="1043002"/>
    <lineage>
        <taxon>Eukaryota</taxon>
        <taxon>Fungi</taxon>
        <taxon>Dikarya</taxon>
        <taxon>Ascomycota</taxon>
        <taxon>Pezizomycotina</taxon>
        <taxon>Dothideomycetes</taxon>
        <taxon>Dothideomycetidae</taxon>
        <taxon>Dothideales</taxon>
        <taxon>Saccotheciaceae</taxon>
        <taxon>Aureobasidium</taxon>
    </lineage>
</organism>
<feature type="domain" description="Carbohydrate kinase PfkB" evidence="13">
    <location>
        <begin position="10"/>
        <end position="315"/>
    </location>
</feature>
<comment type="subcellular location">
    <subcellularLocation>
        <location evidence="12">Cytoplasm</location>
    </subcellularLocation>
    <subcellularLocation>
        <location evidence="12">Nucleus</location>
    </subcellularLocation>
</comment>
<dbReference type="PANTHER" id="PTHR10584:SF166">
    <property type="entry name" value="RIBOKINASE"/>
    <property type="match status" value="1"/>
</dbReference>
<evidence type="ECO:0000256" key="7">
    <source>
        <dbReference type="ARBA" id="ARBA00022777"/>
    </source>
</evidence>
<dbReference type="STRING" id="1043002.A0A074XTA7"/>
<feature type="binding site" evidence="12">
    <location>
        <position position="266"/>
    </location>
    <ligand>
        <name>K(+)</name>
        <dbReference type="ChEBI" id="CHEBI:29103"/>
    </ligand>
</feature>
<feature type="active site" description="Proton acceptor" evidence="12">
    <location>
        <position position="272"/>
    </location>
</feature>
<dbReference type="GO" id="GO:0005737">
    <property type="term" value="C:cytoplasm"/>
    <property type="evidence" value="ECO:0007669"/>
    <property type="project" value="UniProtKB-SubCell"/>
</dbReference>
<dbReference type="GO" id="GO:0005524">
    <property type="term" value="F:ATP binding"/>
    <property type="evidence" value="ECO:0007669"/>
    <property type="project" value="UniProtKB-UniRule"/>
</dbReference>
<comment type="function">
    <text evidence="12">Catalyzes the phosphorylation of ribose at O-5 in a reaction requiring ATP and magnesium. The resulting D-ribose-5-phosphate can then be used either for sythesis of nucleotides, histidine, and tryptophan, or as a component of the pentose phosphate pathway.</text>
</comment>
<evidence type="ECO:0000256" key="3">
    <source>
        <dbReference type="ARBA" id="ARBA00016943"/>
    </source>
</evidence>
<evidence type="ECO:0000256" key="4">
    <source>
        <dbReference type="ARBA" id="ARBA00022679"/>
    </source>
</evidence>
<keyword evidence="5 12" id="KW-0479">Metal-binding</keyword>
<dbReference type="Proteomes" id="UP000030706">
    <property type="component" value="Unassembled WGS sequence"/>
</dbReference>
<dbReference type="UniPathway" id="UPA00916">
    <property type="reaction ID" value="UER00889"/>
</dbReference>
<feature type="binding site" evidence="12">
    <location>
        <begin position="17"/>
        <end position="19"/>
    </location>
    <ligand>
        <name>substrate</name>
    </ligand>
</feature>
<dbReference type="Pfam" id="PF00294">
    <property type="entry name" value="PfkB"/>
    <property type="match status" value="1"/>
</dbReference>
<dbReference type="RefSeq" id="XP_029761384.1">
    <property type="nucleotide sequence ID" value="XM_029900525.1"/>
</dbReference>
<evidence type="ECO:0000256" key="11">
    <source>
        <dbReference type="ARBA" id="ARBA00023277"/>
    </source>
</evidence>
<evidence type="ECO:0000256" key="5">
    <source>
        <dbReference type="ARBA" id="ARBA00022723"/>
    </source>
</evidence>
<keyword evidence="9 12" id="KW-0460">Magnesium</keyword>
<dbReference type="AlphaFoldDB" id="A0A074XTA7"/>
<evidence type="ECO:0000259" key="13">
    <source>
        <dbReference type="Pfam" id="PF00294"/>
    </source>
</evidence>
<dbReference type="GO" id="GO:0019303">
    <property type="term" value="P:D-ribose catabolic process"/>
    <property type="evidence" value="ECO:0007669"/>
    <property type="project" value="UniProtKB-UniRule"/>
</dbReference>
<name>A0A074XTA7_AURPU</name>
<comment type="pathway">
    <text evidence="12">Carbohydrate metabolism; D-ribose degradation; D-ribose 5-phosphate from beta-D-ribopyranose: step 2/2.</text>
</comment>
<evidence type="ECO:0000313" key="14">
    <source>
        <dbReference type="EMBL" id="KEQ85197.1"/>
    </source>
</evidence>
<dbReference type="EMBL" id="KL584980">
    <property type="protein sequence ID" value="KEQ85197.1"/>
    <property type="molecule type" value="Genomic_DNA"/>
</dbReference>
<keyword evidence="7 12" id="KW-0418">Kinase</keyword>
<evidence type="ECO:0000256" key="10">
    <source>
        <dbReference type="ARBA" id="ARBA00022958"/>
    </source>
</evidence>
<sequence length="319" mass="33739">MPDTFDPPIIAVIGSLNVDIAVYTRRIPDAGETFRASSSAISMGGKGANQAVACAKLSRSRNGGSTPLASVQMIGAVGDDAHGEMILTGMRAHGVDMSGVKVRQDQRTGSAFVMVEQATAENRILFCAEANDTLSPSELVSLPTPRPDLIIMQLEVPLNTVLQVMETAKTHNVPILLNPAPAQKIPTKYYDGLAHLVMNETEASFLASCLESDLATLSGLSTIARKFQSYGVQHVIITLGGRGVFYLDSISGEEGLIQAGQVDVVDTTAAGDTFIGAYAMEIVKGDFKIASAVQKANSAAAVTVQRRGAQQSIPWMDEL</sequence>
<dbReference type="OrthoDB" id="415590at2759"/>
<evidence type="ECO:0000256" key="9">
    <source>
        <dbReference type="ARBA" id="ARBA00022842"/>
    </source>
</evidence>
<feature type="binding site" evidence="12">
    <location>
        <position position="268"/>
    </location>
    <ligand>
        <name>K(+)</name>
        <dbReference type="ChEBI" id="CHEBI:29103"/>
    </ligand>
</feature>
<dbReference type="SUPFAM" id="SSF53613">
    <property type="entry name" value="Ribokinase-like"/>
    <property type="match status" value="1"/>
</dbReference>
<dbReference type="InterPro" id="IPR002173">
    <property type="entry name" value="Carboh/pur_kinase_PfkB_CS"/>
</dbReference>
<evidence type="ECO:0000256" key="2">
    <source>
        <dbReference type="ARBA" id="ARBA00012035"/>
    </source>
</evidence>
<dbReference type="GO" id="GO:0004747">
    <property type="term" value="F:ribokinase activity"/>
    <property type="evidence" value="ECO:0007669"/>
    <property type="project" value="UniProtKB-UniRule"/>
</dbReference>
<accession>A0A074XTA7</accession>
<comment type="caution">
    <text evidence="12">Lacks conserved residue(s) required for the propagation of feature annotation.</text>
</comment>
<feature type="binding site" evidence="12">
    <location>
        <begin position="45"/>
        <end position="49"/>
    </location>
    <ligand>
        <name>substrate</name>
    </ligand>
</feature>
<keyword evidence="12" id="KW-0963">Cytoplasm</keyword>
<dbReference type="PANTHER" id="PTHR10584">
    <property type="entry name" value="SUGAR KINASE"/>
    <property type="match status" value="1"/>
</dbReference>
<feature type="binding site" evidence="12">
    <location>
        <begin position="238"/>
        <end position="243"/>
    </location>
    <ligand>
        <name>ATP</name>
        <dbReference type="ChEBI" id="CHEBI:30616"/>
    </ligand>
</feature>
<keyword evidence="4 12" id="KW-0808">Transferase</keyword>
<dbReference type="InterPro" id="IPR029056">
    <property type="entry name" value="Ribokinase-like"/>
</dbReference>
<feature type="binding site" evidence="12">
    <location>
        <position position="312"/>
    </location>
    <ligand>
        <name>K(+)</name>
        <dbReference type="ChEBI" id="CHEBI:29103"/>
    </ligand>
</feature>
<feature type="binding site" evidence="12">
    <location>
        <position position="308"/>
    </location>
    <ligand>
        <name>K(+)</name>
        <dbReference type="ChEBI" id="CHEBI:29103"/>
    </ligand>
</feature>
<evidence type="ECO:0000313" key="15">
    <source>
        <dbReference type="Proteomes" id="UP000030706"/>
    </source>
</evidence>
<dbReference type="InterPro" id="IPR011611">
    <property type="entry name" value="PfkB_dom"/>
</dbReference>
<keyword evidence="11 12" id="KW-0119">Carbohydrate metabolism</keyword>
<feature type="binding site" evidence="12">
    <location>
        <position position="272"/>
    </location>
    <ligand>
        <name>substrate</name>
    </ligand>
</feature>
<keyword evidence="12" id="KW-0539">Nucleus</keyword>
<dbReference type="EC" id="2.7.1.15" evidence="2 12"/>
<dbReference type="InterPro" id="IPR011877">
    <property type="entry name" value="Ribokinase"/>
</dbReference>
<dbReference type="Gene3D" id="3.40.1190.20">
    <property type="match status" value="1"/>
</dbReference>
<dbReference type="GO" id="GO:0046872">
    <property type="term" value="F:metal ion binding"/>
    <property type="evidence" value="ECO:0007669"/>
    <property type="project" value="UniProtKB-KW"/>
</dbReference>
<feature type="binding site" evidence="12">
    <location>
        <position position="306"/>
    </location>
    <ligand>
        <name>K(+)</name>
        <dbReference type="ChEBI" id="CHEBI:29103"/>
    </ligand>
</feature>
<dbReference type="InterPro" id="IPR002139">
    <property type="entry name" value="Ribo/fructo_kinase"/>
</dbReference>
<keyword evidence="15" id="KW-1185">Reference proteome</keyword>
<protein>
    <recommendedName>
        <fullName evidence="3 12">Ribokinase</fullName>
        <shortName evidence="12">RK</shortName>
        <ecNumber evidence="2 12">2.7.1.15</ecNumber>
    </recommendedName>
</protein>
<reference evidence="14 15" key="1">
    <citation type="journal article" date="2014" name="BMC Genomics">
        <title>Genome sequencing of four Aureobasidium pullulans varieties: biotechnological potential, stress tolerance, and description of new species.</title>
        <authorList>
            <person name="Gostin Ar C."/>
            <person name="Ohm R.A."/>
            <person name="Kogej T."/>
            <person name="Sonjak S."/>
            <person name="Turk M."/>
            <person name="Zajc J."/>
            <person name="Zalar P."/>
            <person name="Grube M."/>
            <person name="Sun H."/>
            <person name="Han J."/>
            <person name="Sharma A."/>
            <person name="Chiniquy J."/>
            <person name="Ngan C.Y."/>
            <person name="Lipzen A."/>
            <person name="Barry K."/>
            <person name="Grigoriev I.V."/>
            <person name="Gunde-Cimerman N."/>
        </authorList>
    </citation>
    <scope>NUCLEOTIDE SEQUENCE [LARGE SCALE GENOMIC DNA]</scope>
    <source>
        <strain evidence="14 15">EXF-150</strain>
    </source>
</reference>
<evidence type="ECO:0000256" key="8">
    <source>
        <dbReference type="ARBA" id="ARBA00022840"/>
    </source>
</evidence>
<dbReference type="HOGENOM" id="CLU_027634_2_0_1"/>
<dbReference type="PROSITE" id="PS00584">
    <property type="entry name" value="PFKB_KINASES_2"/>
    <property type="match status" value="1"/>
</dbReference>
<gene>
    <name evidence="14" type="ORF">M438DRAFT_272019</name>
</gene>
<keyword evidence="8 12" id="KW-0067">ATP-binding</keyword>
<comment type="similarity">
    <text evidence="12">Belongs to the carbohydrate kinase PfkB family. Ribokinase subfamily.</text>
</comment>
<feature type="binding site" evidence="12">
    <location>
        <position position="303"/>
    </location>
    <ligand>
        <name>K(+)</name>
        <dbReference type="ChEBI" id="CHEBI:29103"/>
    </ligand>
</feature>
<dbReference type="HAMAP" id="MF_01987">
    <property type="entry name" value="Ribokinase"/>
    <property type="match status" value="1"/>
</dbReference>
<dbReference type="PRINTS" id="PR00990">
    <property type="entry name" value="RIBOKINASE"/>
</dbReference>
<feature type="binding site" evidence="12">
    <location>
        <position position="155"/>
    </location>
    <ligand>
        <name>substrate</name>
    </ligand>
</feature>
<feature type="binding site" evidence="12">
    <location>
        <position position="199"/>
    </location>
    <ligand>
        <name>ATP</name>
        <dbReference type="ChEBI" id="CHEBI:30616"/>
    </ligand>
</feature>
<dbReference type="GeneID" id="40742831"/>
<comment type="activity regulation">
    <text evidence="12">Activated by a monovalent cation that binds near, but not in, the active site. The most likely occupant of the site in vivo is potassium. Ion binding induces a conformational change that may alter substrate affinity.</text>
</comment>
<comment type="subunit">
    <text evidence="12">Homodimer.</text>
</comment>
<feature type="binding site" evidence="12">
    <location>
        <position position="297"/>
    </location>
    <ligand>
        <name>ATP</name>
        <dbReference type="ChEBI" id="CHEBI:30616"/>
    </ligand>
</feature>
<keyword evidence="6 12" id="KW-0547">Nucleotide-binding</keyword>
<evidence type="ECO:0000256" key="12">
    <source>
        <dbReference type="HAMAP-Rule" id="MF_03215"/>
    </source>
</evidence>